<feature type="transmembrane region" description="Helical" evidence="5">
    <location>
        <begin position="213"/>
        <end position="232"/>
    </location>
</feature>
<feature type="transmembrane region" description="Helical" evidence="5">
    <location>
        <begin position="301"/>
        <end position="326"/>
    </location>
</feature>
<name>A0A1W4XEM7_AGRPL</name>
<dbReference type="OrthoDB" id="3026777at2759"/>
<feature type="transmembrane region" description="Helical" evidence="5">
    <location>
        <begin position="460"/>
        <end position="480"/>
    </location>
</feature>
<evidence type="ECO:0000256" key="5">
    <source>
        <dbReference type="SAM" id="Phobius"/>
    </source>
</evidence>
<sequence length="506" mass="57644">MEKALSIQSGLDFVIGQEIQNDEKRGPEKSLTEKLSIIFKNISVEPVFFLYQLPSVMAALSIQNLNLEKACRVNLQMNTETCDALTMRNASGYNATEEIQVQKLVASMNAWKNIIQSLLPLTMLLLLGSYSDRHKKRKLCIQLPIIGEMCATLSFIACTYFFYELPMECNAIADSVPPALFGGWFTFYMGVYSYISVMSTLETRTLRIGATNIADKVSFTIGIALSGVLYRILGFYGVFGLAIILYIIGITYTIFCLKEVPRDDVPKRQEHFLKDFFNFKHIMGTIRVAFKKGDRNRKKRVLGIMVLVMVIIGPVHGEISVSYLFVRYKFGWNEVDYSLFHTFIVVMHMIGTFFSLAFFSRFLKLDDTVLGMISNFSKFLACFVFAFAPNSKIFYLGAVVEMLNGTSFIAMRSIISKLVPPDELGKINSLFGVCEALMPLIYGPMYSLTYKMTINWLPGFFYILGGVLTLPSVFIFLWLYTEHKRDERELLERKEIEEKKPFTQAT</sequence>
<keyword evidence="6" id="KW-1185">Reference proteome</keyword>
<dbReference type="KEGG" id="apln:108743517"/>
<comment type="subcellular location">
    <subcellularLocation>
        <location evidence="1">Membrane</location>
        <topology evidence="1">Multi-pass membrane protein</topology>
    </subcellularLocation>
</comment>
<feature type="transmembrane region" description="Helical" evidence="5">
    <location>
        <begin position="143"/>
        <end position="163"/>
    </location>
</feature>
<keyword evidence="2 5" id="KW-0812">Transmembrane</keyword>
<evidence type="ECO:0000256" key="2">
    <source>
        <dbReference type="ARBA" id="ARBA00022692"/>
    </source>
</evidence>
<protein>
    <submittedName>
        <fullName evidence="7">Uncharacterized protein LOC108743517</fullName>
    </submittedName>
</protein>
<feature type="transmembrane region" description="Helical" evidence="5">
    <location>
        <begin position="368"/>
        <end position="387"/>
    </location>
</feature>
<dbReference type="GO" id="GO:0016020">
    <property type="term" value="C:membrane"/>
    <property type="evidence" value="ECO:0007669"/>
    <property type="project" value="UniProtKB-SubCell"/>
</dbReference>
<keyword evidence="4 5" id="KW-0472">Membrane</keyword>
<reference evidence="7" key="1">
    <citation type="submission" date="2025-08" db="UniProtKB">
        <authorList>
            <consortium name="RefSeq"/>
        </authorList>
    </citation>
    <scope>IDENTIFICATION</scope>
    <source>
        <tissue evidence="7">Entire body</tissue>
    </source>
</reference>
<dbReference type="InParanoid" id="A0A1W4XEM7"/>
<proteinExistence type="predicted"/>
<organism evidence="6 7">
    <name type="scientific">Agrilus planipennis</name>
    <name type="common">Emerald ash borer</name>
    <name type="synonym">Agrilus marcopoli</name>
    <dbReference type="NCBI Taxonomy" id="224129"/>
    <lineage>
        <taxon>Eukaryota</taxon>
        <taxon>Metazoa</taxon>
        <taxon>Ecdysozoa</taxon>
        <taxon>Arthropoda</taxon>
        <taxon>Hexapoda</taxon>
        <taxon>Insecta</taxon>
        <taxon>Pterygota</taxon>
        <taxon>Neoptera</taxon>
        <taxon>Endopterygota</taxon>
        <taxon>Coleoptera</taxon>
        <taxon>Polyphaga</taxon>
        <taxon>Elateriformia</taxon>
        <taxon>Buprestoidea</taxon>
        <taxon>Buprestidae</taxon>
        <taxon>Agrilinae</taxon>
        <taxon>Agrilus</taxon>
    </lineage>
</organism>
<evidence type="ECO:0000256" key="3">
    <source>
        <dbReference type="ARBA" id="ARBA00022989"/>
    </source>
</evidence>
<keyword evidence="3 5" id="KW-1133">Transmembrane helix</keyword>
<dbReference type="GO" id="GO:0022857">
    <property type="term" value="F:transmembrane transporter activity"/>
    <property type="evidence" value="ECO:0007669"/>
    <property type="project" value="InterPro"/>
</dbReference>
<feature type="transmembrane region" description="Helical" evidence="5">
    <location>
        <begin position="338"/>
        <end position="359"/>
    </location>
</feature>
<dbReference type="AlphaFoldDB" id="A0A1W4XEM7"/>
<dbReference type="PANTHER" id="PTHR23507:SF1">
    <property type="entry name" value="FI18259P1-RELATED"/>
    <property type="match status" value="1"/>
</dbReference>
<dbReference type="RefSeq" id="XP_018334591.1">
    <property type="nucleotide sequence ID" value="XM_018479089.2"/>
</dbReference>
<feature type="transmembrane region" description="Helical" evidence="5">
    <location>
        <begin position="393"/>
        <end position="415"/>
    </location>
</feature>
<dbReference type="PANTHER" id="PTHR23507">
    <property type="entry name" value="ZGC:174356"/>
    <property type="match status" value="1"/>
</dbReference>
<evidence type="ECO:0000256" key="4">
    <source>
        <dbReference type="ARBA" id="ARBA00023136"/>
    </source>
</evidence>
<feature type="transmembrane region" description="Helical" evidence="5">
    <location>
        <begin position="427"/>
        <end position="448"/>
    </location>
</feature>
<gene>
    <name evidence="7" type="primary">LOC108743517</name>
</gene>
<dbReference type="InterPro" id="IPR011701">
    <property type="entry name" value="MFS"/>
</dbReference>
<feature type="transmembrane region" description="Helical" evidence="5">
    <location>
        <begin position="183"/>
        <end position="201"/>
    </location>
</feature>
<dbReference type="GeneID" id="108743517"/>
<dbReference type="Gene3D" id="1.20.1250.20">
    <property type="entry name" value="MFS general substrate transporter like domains"/>
    <property type="match status" value="1"/>
</dbReference>
<dbReference type="InterPro" id="IPR036259">
    <property type="entry name" value="MFS_trans_sf"/>
</dbReference>
<feature type="transmembrane region" description="Helical" evidence="5">
    <location>
        <begin position="238"/>
        <end position="257"/>
    </location>
</feature>
<evidence type="ECO:0000256" key="1">
    <source>
        <dbReference type="ARBA" id="ARBA00004141"/>
    </source>
</evidence>
<evidence type="ECO:0000313" key="6">
    <source>
        <dbReference type="Proteomes" id="UP000192223"/>
    </source>
</evidence>
<evidence type="ECO:0000313" key="7">
    <source>
        <dbReference type="RefSeq" id="XP_018334591.1"/>
    </source>
</evidence>
<dbReference type="SUPFAM" id="SSF103473">
    <property type="entry name" value="MFS general substrate transporter"/>
    <property type="match status" value="1"/>
</dbReference>
<dbReference type="Proteomes" id="UP000192223">
    <property type="component" value="Unplaced"/>
</dbReference>
<dbReference type="Pfam" id="PF07690">
    <property type="entry name" value="MFS_1"/>
    <property type="match status" value="1"/>
</dbReference>
<accession>A0A1W4XEM7</accession>